<protein>
    <submittedName>
        <fullName evidence="1">Uncharacterized protein</fullName>
    </submittedName>
</protein>
<keyword evidence="2" id="KW-1185">Reference proteome</keyword>
<comment type="caution">
    <text evidence="1">The sequence shown here is derived from an EMBL/GenBank/DDBJ whole genome shotgun (WGS) entry which is preliminary data.</text>
</comment>
<name>A0ABS4S806_9BACI</name>
<reference evidence="1 2" key="1">
    <citation type="submission" date="2021-03" db="EMBL/GenBank/DDBJ databases">
        <title>Genomic Encyclopedia of Type Strains, Phase IV (KMG-IV): sequencing the most valuable type-strain genomes for metagenomic binning, comparative biology and taxonomic classification.</title>
        <authorList>
            <person name="Goeker M."/>
        </authorList>
    </citation>
    <scope>NUCLEOTIDE SEQUENCE [LARGE SCALE GENOMIC DNA]</scope>
    <source>
        <strain evidence="1 2">DSM 25790</strain>
    </source>
</reference>
<dbReference type="Proteomes" id="UP001519294">
    <property type="component" value="Unassembled WGS sequence"/>
</dbReference>
<sequence length="96" mass="10860">MFAEDNVDKDDISYVAGHCFRTISCLNQVLFAVNEVYCINEKKAVAMVDDFHGKPENYKQKVDAAFSKLSSSQQSTREAVEIIRKLVTKTKKIVNV</sequence>
<organism evidence="1 2">
    <name type="scientific">Virgibacillus alimentarius</name>
    <dbReference type="NCBI Taxonomy" id="698769"/>
    <lineage>
        <taxon>Bacteria</taxon>
        <taxon>Bacillati</taxon>
        <taxon>Bacillota</taxon>
        <taxon>Bacilli</taxon>
        <taxon>Bacillales</taxon>
        <taxon>Bacillaceae</taxon>
        <taxon>Virgibacillus</taxon>
    </lineage>
</organism>
<evidence type="ECO:0000313" key="1">
    <source>
        <dbReference type="EMBL" id="MBP2257544.1"/>
    </source>
</evidence>
<proteinExistence type="predicted"/>
<dbReference type="EMBL" id="JAGIKX010000010">
    <property type="protein sequence ID" value="MBP2257544.1"/>
    <property type="molecule type" value="Genomic_DNA"/>
</dbReference>
<accession>A0ABS4S806</accession>
<gene>
    <name evidence="1" type="ORF">J2Z81_001492</name>
</gene>
<evidence type="ECO:0000313" key="2">
    <source>
        <dbReference type="Proteomes" id="UP001519294"/>
    </source>
</evidence>